<evidence type="ECO:0000256" key="8">
    <source>
        <dbReference type="SAM" id="Phobius"/>
    </source>
</evidence>
<dbReference type="InterPro" id="IPR011701">
    <property type="entry name" value="MFS"/>
</dbReference>
<feature type="transmembrane region" description="Helical" evidence="8">
    <location>
        <begin position="378"/>
        <end position="398"/>
    </location>
</feature>
<gene>
    <name evidence="9" type="ORF">ATEIFO6365_0009053300</name>
</gene>
<feature type="transmembrane region" description="Helical" evidence="8">
    <location>
        <begin position="214"/>
        <end position="235"/>
    </location>
</feature>
<keyword evidence="4 8" id="KW-1133">Transmembrane helix</keyword>
<dbReference type="Gene3D" id="1.20.1250.20">
    <property type="entry name" value="MFS general substrate transporter like domains"/>
    <property type="match status" value="1"/>
</dbReference>
<sequence>MAKDATSPSGDPTVDSTVPSTEVESKQTRDISHVEQVLSQTDDLQKDDMDYSRVDKEVQEYANRAQIDIDEATNKRLRRMIDRRVLAVMICTYFLQALDKGTMSFASVMGIIEDTGMHGQEYNWLTTCIYIAVLCVEYPTNWIIQRVPIAKYLGANICLWGAVLALHSACHNFAGLVTVRILLGIFEAVCQPSFVLLSSMWYRREEQAATVTYWYMMNGGQQIVGGLLAYCFSLIGKDKAIFSWQALFLTYGCFSVLWGLFVIWWMPDSPMRAKCFSEEDKHLMVERVRSNQTGLQNKTFRGYQMLEAFKDPQMYCYCAIQVFTTLPTSGLGAFANIIIKGFDFSLLQTQLLAMVLGFYIIIVLLTSSFLVKKTNQNLLVMLGFIIPSYVGTIVLMTVENKNMGTKVGLLISYYITLSFWSAQNLCLSMVSRNIAGATKKSTVVAATFVSWAVGNAIGPQVFLPRDAPRYFIAFGVHLGCYTAMTIAVIFLRFYLKHQNKKKERLLREAGMDGDTNLTHAFEDRTDQENLNFRYIY</sequence>
<feature type="transmembrane region" description="Helical" evidence="8">
    <location>
        <begin position="152"/>
        <end position="169"/>
    </location>
</feature>
<feature type="transmembrane region" description="Helical" evidence="8">
    <location>
        <begin position="124"/>
        <end position="140"/>
    </location>
</feature>
<dbReference type="Proteomes" id="UP000452235">
    <property type="component" value="Unassembled WGS sequence"/>
</dbReference>
<keyword evidence="3 8" id="KW-0812">Transmembrane</keyword>
<feature type="transmembrane region" description="Helical" evidence="8">
    <location>
        <begin position="442"/>
        <end position="463"/>
    </location>
</feature>
<keyword evidence="10" id="KW-1185">Reference proteome</keyword>
<feature type="transmembrane region" description="Helical" evidence="8">
    <location>
        <begin position="181"/>
        <end position="202"/>
    </location>
</feature>
<comment type="subcellular location">
    <subcellularLocation>
        <location evidence="1">Membrane</location>
        <topology evidence="1">Multi-pass membrane protein</topology>
    </subcellularLocation>
</comment>
<dbReference type="GO" id="GO:0016020">
    <property type="term" value="C:membrane"/>
    <property type="evidence" value="ECO:0007669"/>
    <property type="project" value="UniProtKB-SubCell"/>
</dbReference>
<feature type="transmembrane region" description="Helical" evidence="8">
    <location>
        <begin position="469"/>
        <end position="495"/>
    </location>
</feature>
<organism evidence="9 10">
    <name type="scientific">Aspergillus terreus</name>
    <dbReference type="NCBI Taxonomy" id="33178"/>
    <lineage>
        <taxon>Eukaryota</taxon>
        <taxon>Fungi</taxon>
        <taxon>Dikarya</taxon>
        <taxon>Ascomycota</taxon>
        <taxon>Pezizomycotina</taxon>
        <taxon>Eurotiomycetes</taxon>
        <taxon>Eurotiomycetidae</taxon>
        <taxon>Eurotiales</taxon>
        <taxon>Aspergillaceae</taxon>
        <taxon>Aspergillus</taxon>
        <taxon>Aspergillus subgen. Circumdati</taxon>
    </lineage>
</organism>
<dbReference type="Pfam" id="PF07690">
    <property type="entry name" value="MFS_1"/>
    <property type="match status" value="1"/>
</dbReference>
<dbReference type="PROSITE" id="PS50850">
    <property type="entry name" value="MFS"/>
    <property type="match status" value="1"/>
</dbReference>
<feature type="transmembrane region" description="Helical" evidence="8">
    <location>
        <begin position="241"/>
        <end position="266"/>
    </location>
</feature>
<feature type="region of interest" description="Disordered" evidence="7">
    <location>
        <begin position="1"/>
        <end position="34"/>
    </location>
</feature>
<dbReference type="OrthoDB" id="6730379at2759"/>
<feature type="transmembrane region" description="Helical" evidence="8">
    <location>
        <begin position="85"/>
        <end position="112"/>
    </location>
</feature>
<protein>
    <submittedName>
        <fullName evidence="9">Allantoate permease</fullName>
    </submittedName>
</protein>
<dbReference type="VEuPathDB" id="FungiDB:ATEG_07906"/>
<dbReference type="FunFam" id="1.20.1250.20:FF:000064">
    <property type="entry name" value="MFS allantoate transporter"/>
    <property type="match status" value="1"/>
</dbReference>
<feature type="compositionally biased region" description="Polar residues" evidence="7">
    <location>
        <begin position="1"/>
        <end position="22"/>
    </location>
</feature>
<evidence type="ECO:0000256" key="3">
    <source>
        <dbReference type="ARBA" id="ARBA00022692"/>
    </source>
</evidence>
<feature type="transmembrane region" description="Helical" evidence="8">
    <location>
        <begin position="410"/>
        <end position="430"/>
    </location>
</feature>
<dbReference type="AlphaFoldDB" id="A0A5M3ZA06"/>
<reference evidence="9 10" key="1">
    <citation type="submission" date="2020-01" db="EMBL/GenBank/DDBJ databases">
        <title>Aspergillus terreus IFO 6365 whole genome shotgun sequence.</title>
        <authorList>
            <person name="Kanamasa S."/>
            <person name="Takahashi H."/>
        </authorList>
    </citation>
    <scope>NUCLEOTIDE SEQUENCE [LARGE SCALE GENOMIC DNA]</scope>
    <source>
        <strain evidence="9 10">IFO 6365</strain>
    </source>
</reference>
<dbReference type="PANTHER" id="PTHR43791:SF63">
    <property type="entry name" value="HIGH AFFINITY CYSTEINE TRANSPORTER"/>
    <property type="match status" value="1"/>
</dbReference>
<name>A0A5M3ZA06_ASPTE</name>
<dbReference type="EMBL" id="BLJY01000009">
    <property type="protein sequence ID" value="GFF19170.1"/>
    <property type="molecule type" value="Genomic_DNA"/>
</dbReference>
<dbReference type="InterPro" id="IPR036259">
    <property type="entry name" value="MFS_trans_sf"/>
</dbReference>
<evidence type="ECO:0000313" key="10">
    <source>
        <dbReference type="Proteomes" id="UP000452235"/>
    </source>
</evidence>
<evidence type="ECO:0000256" key="5">
    <source>
        <dbReference type="ARBA" id="ARBA00023136"/>
    </source>
</evidence>
<evidence type="ECO:0000256" key="6">
    <source>
        <dbReference type="ARBA" id="ARBA00037968"/>
    </source>
</evidence>
<proteinExistence type="inferred from homology"/>
<evidence type="ECO:0000256" key="2">
    <source>
        <dbReference type="ARBA" id="ARBA00022448"/>
    </source>
</evidence>
<dbReference type="GO" id="GO:0033229">
    <property type="term" value="F:cysteine transmembrane transporter activity"/>
    <property type="evidence" value="ECO:0007669"/>
    <property type="project" value="TreeGrafter"/>
</dbReference>
<feature type="transmembrane region" description="Helical" evidence="8">
    <location>
        <begin position="314"/>
        <end position="339"/>
    </location>
</feature>
<evidence type="ECO:0000313" key="9">
    <source>
        <dbReference type="EMBL" id="GFF19170.1"/>
    </source>
</evidence>
<evidence type="ECO:0000256" key="7">
    <source>
        <dbReference type="SAM" id="MobiDB-lite"/>
    </source>
</evidence>
<comment type="similarity">
    <text evidence="6">Belongs to the major facilitator superfamily. Allantoate permease family.</text>
</comment>
<feature type="transmembrane region" description="Helical" evidence="8">
    <location>
        <begin position="351"/>
        <end position="371"/>
    </location>
</feature>
<evidence type="ECO:0000256" key="1">
    <source>
        <dbReference type="ARBA" id="ARBA00004141"/>
    </source>
</evidence>
<dbReference type="InterPro" id="IPR020846">
    <property type="entry name" value="MFS_dom"/>
</dbReference>
<dbReference type="PANTHER" id="PTHR43791">
    <property type="entry name" value="PERMEASE-RELATED"/>
    <property type="match status" value="1"/>
</dbReference>
<feature type="compositionally biased region" description="Basic and acidic residues" evidence="7">
    <location>
        <begin position="23"/>
        <end position="33"/>
    </location>
</feature>
<accession>A0A5M3ZA06</accession>
<keyword evidence="2" id="KW-0813">Transport</keyword>
<comment type="caution">
    <text evidence="9">The sequence shown here is derived from an EMBL/GenBank/DDBJ whole genome shotgun (WGS) entry which is preliminary data.</text>
</comment>
<dbReference type="SUPFAM" id="SSF103473">
    <property type="entry name" value="MFS general substrate transporter"/>
    <property type="match status" value="1"/>
</dbReference>
<keyword evidence="5 8" id="KW-0472">Membrane</keyword>
<evidence type="ECO:0000256" key="4">
    <source>
        <dbReference type="ARBA" id="ARBA00022989"/>
    </source>
</evidence>